<keyword evidence="7" id="KW-1133">Transmembrane helix</keyword>
<keyword evidence="4" id="KW-0808">Transferase</keyword>
<dbReference type="KEGG" id="vhl:BME96_16485"/>
<evidence type="ECO:0000256" key="1">
    <source>
        <dbReference type="ARBA" id="ARBA00004202"/>
    </source>
</evidence>
<dbReference type="PANTHER" id="PTHR37316">
    <property type="entry name" value="TEICHOIC ACID GLYCEROL-PHOSPHATE PRIMASE"/>
    <property type="match status" value="1"/>
</dbReference>
<evidence type="ECO:0000256" key="6">
    <source>
        <dbReference type="ARBA" id="ARBA00023136"/>
    </source>
</evidence>
<keyword evidence="3" id="KW-1003">Cell membrane</keyword>
<dbReference type="InterPro" id="IPR043148">
    <property type="entry name" value="TagF_C"/>
</dbReference>
<dbReference type="AlphaFoldDB" id="A0AAC9NLM3"/>
<keyword evidence="6 7" id="KW-0472">Membrane</keyword>
<feature type="transmembrane region" description="Helical" evidence="7">
    <location>
        <begin position="6"/>
        <end position="21"/>
    </location>
</feature>
<dbReference type="GO" id="GO:0047355">
    <property type="term" value="F:CDP-glycerol glycerophosphotransferase activity"/>
    <property type="evidence" value="ECO:0007669"/>
    <property type="project" value="InterPro"/>
</dbReference>
<dbReference type="InterPro" id="IPR051612">
    <property type="entry name" value="Teichoic_Acid_Biosynth"/>
</dbReference>
<dbReference type="InterPro" id="IPR043149">
    <property type="entry name" value="TagF_N"/>
</dbReference>
<comment type="subcellular location">
    <subcellularLocation>
        <location evidence="1">Cell membrane</location>
        <topology evidence="1">Peripheral membrane protein</topology>
    </subcellularLocation>
</comment>
<proteinExistence type="inferred from homology"/>
<evidence type="ECO:0000256" key="4">
    <source>
        <dbReference type="ARBA" id="ARBA00022679"/>
    </source>
</evidence>
<sequence>MAREFGITLYLFVFHVIFNLFKRFPQKKKTVCVSSFGDNIFYAVRELQKLSNEEIIILKDNSCRYDFHALHVSSVSFSIKHPFAFLLSIYHLATSTTIIVDTYYGFLDVTRFRNGARCIQLWHAAGALKQFGLQDPSIAKRSERAKNRFQNVYSRFDYTVVGSDEMAATFKHSFGLTEDRIVRTGVPRTDIFFDEQEKQRILLDLKQDFQAIGDRKIILYAPTFRKGELDHFQMALDIHTMYQSLSNEYVLFIKPHPAVSYSIEENYKDFVFDVSRYADTNHLLLITDILITDYSSIPFEYALLEKPMIFFAYDLEEYKVTNGLIDDYENQMPGPVVSTTKEIVDVIQHNKFDYGKIREFSELWNAYSNGNSSKQLAAFLTDTEEKSREKVLV</sequence>
<evidence type="ECO:0000313" key="8">
    <source>
        <dbReference type="EMBL" id="APC49687.1"/>
    </source>
</evidence>
<dbReference type="GO" id="GO:0019350">
    <property type="term" value="P:teichoic acid biosynthetic process"/>
    <property type="evidence" value="ECO:0007669"/>
    <property type="project" value="UniProtKB-KW"/>
</dbReference>
<name>A0AAC9NLM3_VIRHA</name>
<reference evidence="8 9" key="1">
    <citation type="submission" date="2016-11" db="EMBL/GenBank/DDBJ databases">
        <title>Complete genome sequencing of Virgibacillus halodenitrificans PDB-F2.</title>
        <authorList>
            <person name="Sun Z."/>
            <person name="Zhou Y."/>
            <person name="Li H."/>
        </authorList>
    </citation>
    <scope>NUCLEOTIDE SEQUENCE [LARGE SCALE GENOMIC DNA]</scope>
    <source>
        <strain evidence="8 9">PDB-F2</strain>
    </source>
</reference>
<dbReference type="InterPro" id="IPR007554">
    <property type="entry name" value="Glycerophosphate_synth"/>
</dbReference>
<evidence type="ECO:0000256" key="3">
    <source>
        <dbReference type="ARBA" id="ARBA00022475"/>
    </source>
</evidence>
<dbReference type="Gene3D" id="3.40.50.12580">
    <property type="match status" value="1"/>
</dbReference>
<dbReference type="RefSeq" id="WP_071649688.1">
    <property type="nucleotide sequence ID" value="NZ_CP017962.1"/>
</dbReference>
<organism evidence="8 9">
    <name type="scientific">Virgibacillus halodenitrificans</name>
    <name type="common">Bacillus halodenitrificans</name>
    <dbReference type="NCBI Taxonomy" id="1482"/>
    <lineage>
        <taxon>Bacteria</taxon>
        <taxon>Bacillati</taxon>
        <taxon>Bacillota</taxon>
        <taxon>Bacilli</taxon>
        <taxon>Bacillales</taxon>
        <taxon>Bacillaceae</taxon>
        <taxon>Virgibacillus</taxon>
    </lineage>
</organism>
<accession>A0AAC9NLM3</accession>
<comment type="similarity">
    <text evidence="2">Belongs to the CDP-glycerol glycerophosphotransferase family.</text>
</comment>
<dbReference type="EMBL" id="CP017962">
    <property type="protein sequence ID" value="APC49687.1"/>
    <property type="molecule type" value="Genomic_DNA"/>
</dbReference>
<gene>
    <name evidence="8" type="ORF">BME96_16485</name>
</gene>
<dbReference type="SUPFAM" id="SSF53756">
    <property type="entry name" value="UDP-Glycosyltransferase/glycogen phosphorylase"/>
    <property type="match status" value="1"/>
</dbReference>
<dbReference type="Pfam" id="PF04464">
    <property type="entry name" value="Glyphos_transf"/>
    <property type="match status" value="1"/>
</dbReference>
<evidence type="ECO:0000256" key="5">
    <source>
        <dbReference type="ARBA" id="ARBA00022944"/>
    </source>
</evidence>
<dbReference type="Proteomes" id="UP000182945">
    <property type="component" value="Chromosome"/>
</dbReference>
<dbReference type="GO" id="GO:0005886">
    <property type="term" value="C:plasma membrane"/>
    <property type="evidence" value="ECO:0007669"/>
    <property type="project" value="UniProtKB-SubCell"/>
</dbReference>
<protein>
    <submittedName>
        <fullName evidence="8">CDP-glycerol--glycerophosphate glycerophosphotransferase</fullName>
    </submittedName>
</protein>
<dbReference type="GeneID" id="71516008"/>
<evidence type="ECO:0000256" key="7">
    <source>
        <dbReference type="SAM" id="Phobius"/>
    </source>
</evidence>
<evidence type="ECO:0000313" key="9">
    <source>
        <dbReference type="Proteomes" id="UP000182945"/>
    </source>
</evidence>
<keyword evidence="7" id="KW-0812">Transmembrane</keyword>
<keyword evidence="5" id="KW-0777">Teichoic acid biosynthesis</keyword>
<dbReference type="Gene3D" id="3.40.50.11820">
    <property type="match status" value="1"/>
</dbReference>
<evidence type="ECO:0000256" key="2">
    <source>
        <dbReference type="ARBA" id="ARBA00010488"/>
    </source>
</evidence>
<dbReference type="PANTHER" id="PTHR37316:SF1">
    <property type="entry name" value="TEICHOIC ACID GLYCEROL-PHOSPHATE PRIMASE"/>
    <property type="match status" value="1"/>
</dbReference>